<evidence type="ECO:0000256" key="4">
    <source>
        <dbReference type="SAM" id="SignalP"/>
    </source>
</evidence>
<dbReference type="Gene3D" id="2.60.40.420">
    <property type="entry name" value="Cupredoxins - blue copper proteins"/>
    <property type="match status" value="1"/>
</dbReference>
<feature type="domain" description="Phytocyanin" evidence="5">
    <location>
        <begin position="38"/>
        <end position="139"/>
    </location>
</feature>
<keyword evidence="7" id="KW-1185">Reference proteome</keyword>
<evidence type="ECO:0000256" key="3">
    <source>
        <dbReference type="SAM" id="MobiDB-lite"/>
    </source>
</evidence>
<evidence type="ECO:0000256" key="1">
    <source>
        <dbReference type="ARBA" id="ARBA00023157"/>
    </source>
</evidence>
<dbReference type="CDD" id="cd13920">
    <property type="entry name" value="Stellacyanin"/>
    <property type="match status" value="1"/>
</dbReference>
<keyword evidence="4" id="KW-0732">Signal</keyword>
<feature type="region of interest" description="Disordered" evidence="3">
    <location>
        <begin position="144"/>
        <end position="205"/>
    </location>
</feature>
<dbReference type="SUPFAM" id="SSF49503">
    <property type="entry name" value="Cupredoxins"/>
    <property type="match status" value="1"/>
</dbReference>
<evidence type="ECO:0000313" key="7">
    <source>
        <dbReference type="Proteomes" id="UP000290289"/>
    </source>
</evidence>
<dbReference type="PANTHER" id="PTHR33021:SF288">
    <property type="entry name" value="OS03G0648500 PROTEIN"/>
    <property type="match status" value="1"/>
</dbReference>
<evidence type="ECO:0000256" key="2">
    <source>
        <dbReference type="ARBA" id="ARBA00023180"/>
    </source>
</evidence>
<dbReference type="EMBL" id="RDQH01000333">
    <property type="protein sequence ID" value="RXH93053.1"/>
    <property type="molecule type" value="Genomic_DNA"/>
</dbReference>
<evidence type="ECO:0000259" key="5">
    <source>
        <dbReference type="PROSITE" id="PS51485"/>
    </source>
</evidence>
<dbReference type="InterPro" id="IPR003245">
    <property type="entry name" value="Phytocyanin_dom"/>
</dbReference>
<dbReference type="GO" id="GO:0005886">
    <property type="term" value="C:plasma membrane"/>
    <property type="evidence" value="ECO:0007669"/>
    <property type="project" value="TreeGrafter"/>
</dbReference>
<dbReference type="FunFam" id="2.60.40.420:FF:000034">
    <property type="entry name" value="Cupredoxin superfamily protein"/>
    <property type="match status" value="1"/>
</dbReference>
<sequence length="228" mass="24119">MAVKSELSMALVVMMAAAAVGLVVPESLGCIPTPSGGVKYPVGDDFWAIHPNPDYYTNWSSNHFFKIGDSLVFAFETGRYNVLQVTKQEYEKCTGYKPLKVFNTGPVTIPLEEKGVFYYICNISTYCSLGQKISIKVNECPCPLPSPPPSSPPPASPTPVPPSSPPLISTPPPSPSSPNGSQPPYVQVTSPAPSPVDNGSPEGPSNSAALMHKGLFGVGFGVLFLVFG</sequence>
<comment type="caution">
    <text evidence="6">The sequence shown here is derived from an EMBL/GenBank/DDBJ whole genome shotgun (WGS) entry which is preliminary data.</text>
</comment>
<dbReference type="GO" id="GO:0009055">
    <property type="term" value="F:electron transfer activity"/>
    <property type="evidence" value="ECO:0007669"/>
    <property type="project" value="InterPro"/>
</dbReference>
<dbReference type="PROSITE" id="PS51485">
    <property type="entry name" value="PHYTOCYANIN"/>
    <property type="match status" value="1"/>
</dbReference>
<proteinExistence type="predicted"/>
<accession>A0A498JGW7</accession>
<dbReference type="Pfam" id="PF02298">
    <property type="entry name" value="Cu_bind_like"/>
    <property type="match status" value="1"/>
</dbReference>
<feature type="chain" id="PRO_5019833616" description="Phytocyanin domain-containing protein" evidence="4">
    <location>
        <begin position="22"/>
        <end position="228"/>
    </location>
</feature>
<dbReference type="InterPro" id="IPR039391">
    <property type="entry name" value="Phytocyanin-like"/>
</dbReference>
<keyword evidence="2" id="KW-0325">Glycoprotein</keyword>
<dbReference type="PANTHER" id="PTHR33021">
    <property type="entry name" value="BLUE COPPER PROTEIN"/>
    <property type="match status" value="1"/>
</dbReference>
<protein>
    <recommendedName>
        <fullName evidence="5">Phytocyanin domain-containing protein</fullName>
    </recommendedName>
</protein>
<feature type="signal peptide" evidence="4">
    <location>
        <begin position="1"/>
        <end position="21"/>
    </location>
</feature>
<reference evidence="6 7" key="1">
    <citation type="submission" date="2018-10" db="EMBL/GenBank/DDBJ databases">
        <title>A high-quality apple genome assembly.</title>
        <authorList>
            <person name="Hu J."/>
        </authorList>
    </citation>
    <scope>NUCLEOTIDE SEQUENCE [LARGE SCALE GENOMIC DNA]</scope>
    <source>
        <strain evidence="7">cv. HFTH1</strain>
        <tissue evidence="6">Young leaf</tissue>
    </source>
</reference>
<dbReference type="Proteomes" id="UP000290289">
    <property type="component" value="Chromosome 7"/>
</dbReference>
<evidence type="ECO:0000313" key="6">
    <source>
        <dbReference type="EMBL" id="RXH93053.1"/>
    </source>
</evidence>
<dbReference type="InterPro" id="IPR008972">
    <property type="entry name" value="Cupredoxin"/>
</dbReference>
<organism evidence="6 7">
    <name type="scientific">Malus domestica</name>
    <name type="common">Apple</name>
    <name type="synonym">Pyrus malus</name>
    <dbReference type="NCBI Taxonomy" id="3750"/>
    <lineage>
        <taxon>Eukaryota</taxon>
        <taxon>Viridiplantae</taxon>
        <taxon>Streptophyta</taxon>
        <taxon>Embryophyta</taxon>
        <taxon>Tracheophyta</taxon>
        <taxon>Spermatophyta</taxon>
        <taxon>Magnoliopsida</taxon>
        <taxon>eudicotyledons</taxon>
        <taxon>Gunneridae</taxon>
        <taxon>Pentapetalae</taxon>
        <taxon>rosids</taxon>
        <taxon>fabids</taxon>
        <taxon>Rosales</taxon>
        <taxon>Rosaceae</taxon>
        <taxon>Amygdaloideae</taxon>
        <taxon>Maleae</taxon>
        <taxon>Malus</taxon>
    </lineage>
</organism>
<keyword evidence="1" id="KW-1015">Disulfide bond</keyword>
<dbReference type="AlphaFoldDB" id="A0A498JGW7"/>
<name>A0A498JGW7_MALDO</name>
<feature type="compositionally biased region" description="Pro residues" evidence="3">
    <location>
        <begin position="144"/>
        <end position="176"/>
    </location>
</feature>
<gene>
    <name evidence="6" type="ORF">DVH24_013629</name>
</gene>